<dbReference type="Gene3D" id="3.40.30.10">
    <property type="entry name" value="Glutaredoxin"/>
    <property type="match status" value="1"/>
</dbReference>
<dbReference type="GO" id="GO:0003677">
    <property type="term" value="F:DNA binding"/>
    <property type="evidence" value="ECO:0007669"/>
    <property type="project" value="InterPro"/>
</dbReference>
<dbReference type="RefSeq" id="WP_154488679.1">
    <property type="nucleotide sequence ID" value="NZ_VULN01000021.1"/>
</dbReference>
<dbReference type="Pfam" id="PF06953">
    <property type="entry name" value="ArsD"/>
    <property type="match status" value="1"/>
</dbReference>
<sequence>MERKQVQIFEQAMCCPTGLCGPSIDPELLRISAVLDTLEKHGILVERYNLSNAPLKFIQTPAAAEFLQHHGPEELPLILADGKLWMAGRYPTNEEFARMLDFDPSLLDEASAQQDSRAEETGSCCCGDSEEPAAESSSSCCGEKENSGDSSPCCGSGSSSCCQ</sequence>
<dbReference type="GO" id="GO:0045892">
    <property type="term" value="P:negative regulation of DNA-templated transcription"/>
    <property type="evidence" value="ECO:0007669"/>
    <property type="project" value="InterPro"/>
</dbReference>
<feature type="compositionally biased region" description="Low complexity" evidence="1">
    <location>
        <begin position="148"/>
        <end position="163"/>
    </location>
</feature>
<gene>
    <name evidence="2" type="primary">arsD</name>
    <name evidence="2" type="ORF">FX155_10750</name>
</gene>
<evidence type="ECO:0000313" key="2">
    <source>
        <dbReference type="EMBL" id="MSS83062.1"/>
    </source>
</evidence>
<organism evidence="2 3">
    <name type="scientific">Acidaminococcus fermentans</name>
    <dbReference type="NCBI Taxonomy" id="905"/>
    <lineage>
        <taxon>Bacteria</taxon>
        <taxon>Bacillati</taxon>
        <taxon>Bacillota</taxon>
        <taxon>Negativicutes</taxon>
        <taxon>Acidaminococcales</taxon>
        <taxon>Acidaminococcaceae</taxon>
        <taxon>Acidaminococcus</taxon>
    </lineage>
</organism>
<comment type="caution">
    <text evidence="2">The sequence shown here is derived from an EMBL/GenBank/DDBJ whole genome shotgun (WGS) entry which is preliminary data.</text>
</comment>
<dbReference type="Proteomes" id="UP000441455">
    <property type="component" value="Unassembled WGS sequence"/>
</dbReference>
<name>A0A6N7W3P2_ACIFE</name>
<dbReference type="InterPro" id="IPR010712">
    <property type="entry name" value="Arsenical-R_ArsD"/>
</dbReference>
<evidence type="ECO:0000313" key="3">
    <source>
        <dbReference type="Proteomes" id="UP000441455"/>
    </source>
</evidence>
<accession>A0A6N7W3P2</accession>
<dbReference type="NCBIfam" id="NF033727">
    <property type="entry name" value="chaperon_ArsD"/>
    <property type="match status" value="1"/>
</dbReference>
<protein>
    <submittedName>
        <fullName evidence="2">Arsenite efflux transporter metallochaperone ArsD</fullName>
    </submittedName>
</protein>
<evidence type="ECO:0000256" key="1">
    <source>
        <dbReference type="SAM" id="MobiDB-lite"/>
    </source>
</evidence>
<dbReference type="AlphaFoldDB" id="A0A6N7W3P2"/>
<feature type="region of interest" description="Disordered" evidence="1">
    <location>
        <begin position="120"/>
        <end position="163"/>
    </location>
</feature>
<dbReference type="OrthoDB" id="9801358at2"/>
<dbReference type="GO" id="GO:0046685">
    <property type="term" value="P:response to arsenic-containing substance"/>
    <property type="evidence" value="ECO:0007669"/>
    <property type="project" value="InterPro"/>
</dbReference>
<proteinExistence type="predicted"/>
<dbReference type="EMBL" id="VULN01000021">
    <property type="protein sequence ID" value="MSS83062.1"/>
    <property type="molecule type" value="Genomic_DNA"/>
</dbReference>
<reference evidence="2 3" key="1">
    <citation type="submission" date="2019-08" db="EMBL/GenBank/DDBJ databases">
        <title>In-depth cultivation of the pig gut microbiome towards novel bacterial diversity and tailored functional studies.</title>
        <authorList>
            <person name="Wylensek D."/>
            <person name="Hitch T.C.A."/>
            <person name="Clavel T."/>
        </authorList>
    </citation>
    <scope>NUCLEOTIDE SEQUENCE [LARGE SCALE GENOMIC DNA]</scope>
    <source>
        <strain evidence="2 3">WCA-389-WT-5B</strain>
    </source>
</reference>